<dbReference type="EMBL" id="KQ459585">
    <property type="protein sequence ID" value="KPI98250.1"/>
    <property type="molecule type" value="Genomic_DNA"/>
</dbReference>
<name>A0A194Q4B5_PAPXU</name>
<evidence type="ECO:0000313" key="1">
    <source>
        <dbReference type="EMBL" id="KPI98250.1"/>
    </source>
</evidence>
<dbReference type="Proteomes" id="UP000053268">
    <property type="component" value="Unassembled WGS sequence"/>
</dbReference>
<gene>
    <name evidence="1" type="ORF">RR46_09466</name>
</gene>
<proteinExistence type="predicted"/>
<dbReference type="AlphaFoldDB" id="A0A194Q4B5"/>
<accession>A0A194Q4B5</accession>
<sequence>MALVAIAVVTTRSMISLNSYSLTCFEVSRCSAAAAKYIDEPALALVREERLDTLRAHITFCDSPVSKWDKSGYLALPCRRGRWRQAPETDAARDSTLTVMDELFEAYD</sequence>
<protein>
    <submittedName>
        <fullName evidence="1">Uncharacterized protein</fullName>
    </submittedName>
</protein>
<organism evidence="1 2">
    <name type="scientific">Papilio xuthus</name>
    <name type="common">Asian swallowtail butterfly</name>
    <dbReference type="NCBI Taxonomy" id="66420"/>
    <lineage>
        <taxon>Eukaryota</taxon>
        <taxon>Metazoa</taxon>
        <taxon>Ecdysozoa</taxon>
        <taxon>Arthropoda</taxon>
        <taxon>Hexapoda</taxon>
        <taxon>Insecta</taxon>
        <taxon>Pterygota</taxon>
        <taxon>Neoptera</taxon>
        <taxon>Endopterygota</taxon>
        <taxon>Lepidoptera</taxon>
        <taxon>Glossata</taxon>
        <taxon>Ditrysia</taxon>
        <taxon>Papilionoidea</taxon>
        <taxon>Papilionidae</taxon>
        <taxon>Papilioninae</taxon>
        <taxon>Papilio</taxon>
    </lineage>
</organism>
<keyword evidence="2" id="KW-1185">Reference proteome</keyword>
<evidence type="ECO:0000313" key="2">
    <source>
        <dbReference type="Proteomes" id="UP000053268"/>
    </source>
</evidence>
<reference evidence="1 2" key="1">
    <citation type="journal article" date="2015" name="Nat. Commun.">
        <title>Outbred genome sequencing and CRISPR/Cas9 gene editing in butterflies.</title>
        <authorList>
            <person name="Li X."/>
            <person name="Fan D."/>
            <person name="Zhang W."/>
            <person name="Liu G."/>
            <person name="Zhang L."/>
            <person name="Zhao L."/>
            <person name="Fang X."/>
            <person name="Chen L."/>
            <person name="Dong Y."/>
            <person name="Chen Y."/>
            <person name="Ding Y."/>
            <person name="Zhao R."/>
            <person name="Feng M."/>
            <person name="Zhu Y."/>
            <person name="Feng Y."/>
            <person name="Jiang X."/>
            <person name="Zhu D."/>
            <person name="Xiang H."/>
            <person name="Feng X."/>
            <person name="Li S."/>
            <person name="Wang J."/>
            <person name="Zhang G."/>
            <person name="Kronforst M.R."/>
            <person name="Wang W."/>
        </authorList>
    </citation>
    <scope>NUCLEOTIDE SEQUENCE [LARGE SCALE GENOMIC DNA]</scope>
    <source>
        <strain evidence="1">Ya'a_city_454_Px</strain>
        <tissue evidence="1">Whole body</tissue>
    </source>
</reference>